<accession>A0ACC0DKH1</accession>
<dbReference type="EMBL" id="MU394281">
    <property type="protein sequence ID" value="KAI6093289.1"/>
    <property type="molecule type" value="Genomic_DNA"/>
</dbReference>
<keyword evidence="2" id="KW-1185">Reference proteome</keyword>
<reference evidence="1 2" key="1">
    <citation type="journal article" date="2022" name="New Phytol.">
        <title>Ecological generalism drives hyperdiversity of secondary metabolite gene clusters in xylarialean endophytes.</title>
        <authorList>
            <person name="Franco M.E.E."/>
            <person name="Wisecaver J.H."/>
            <person name="Arnold A.E."/>
            <person name="Ju Y.M."/>
            <person name="Slot J.C."/>
            <person name="Ahrendt S."/>
            <person name="Moore L.P."/>
            <person name="Eastman K.E."/>
            <person name="Scott K."/>
            <person name="Konkel Z."/>
            <person name="Mondo S.J."/>
            <person name="Kuo A."/>
            <person name="Hayes R.D."/>
            <person name="Haridas S."/>
            <person name="Andreopoulos B."/>
            <person name="Riley R."/>
            <person name="LaButti K."/>
            <person name="Pangilinan J."/>
            <person name="Lipzen A."/>
            <person name="Amirebrahimi M."/>
            <person name="Yan J."/>
            <person name="Adam C."/>
            <person name="Keymanesh K."/>
            <person name="Ng V."/>
            <person name="Louie K."/>
            <person name="Northen T."/>
            <person name="Drula E."/>
            <person name="Henrissat B."/>
            <person name="Hsieh H.M."/>
            <person name="Youens-Clark K."/>
            <person name="Lutzoni F."/>
            <person name="Miadlikowska J."/>
            <person name="Eastwood D.C."/>
            <person name="Hamelin R.C."/>
            <person name="Grigoriev I.V."/>
            <person name="U'Ren J.M."/>
        </authorList>
    </citation>
    <scope>NUCLEOTIDE SEQUENCE [LARGE SCALE GENOMIC DNA]</scope>
    <source>
        <strain evidence="1 2">ER1909</strain>
    </source>
</reference>
<gene>
    <name evidence="1" type="ORF">F4821DRAFT_78395</name>
</gene>
<comment type="caution">
    <text evidence="1">The sequence shown here is derived from an EMBL/GenBank/DDBJ whole genome shotgun (WGS) entry which is preliminary data.</text>
</comment>
<dbReference type="Proteomes" id="UP001497680">
    <property type="component" value="Unassembled WGS sequence"/>
</dbReference>
<evidence type="ECO:0000313" key="2">
    <source>
        <dbReference type="Proteomes" id="UP001497680"/>
    </source>
</evidence>
<name>A0ACC0DKH1_9PEZI</name>
<sequence length="72" mass="7965">MDSIRDTNSQSPTSPSRRRGSGPTFDGLMNQKRASDASSIARRASLHDQKPQAGFFGQMWHTFTRGPQSPTK</sequence>
<proteinExistence type="predicted"/>
<protein>
    <submittedName>
        <fullName evidence="1">Uncharacterized protein</fullName>
    </submittedName>
</protein>
<evidence type="ECO:0000313" key="1">
    <source>
        <dbReference type="EMBL" id="KAI6093289.1"/>
    </source>
</evidence>
<organism evidence="1 2">
    <name type="scientific">Hypoxylon rubiginosum</name>
    <dbReference type="NCBI Taxonomy" id="110542"/>
    <lineage>
        <taxon>Eukaryota</taxon>
        <taxon>Fungi</taxon>
        <taxon>Dikarya</taxon>
        <taxon>Ascomycota</taxon>
        <taxon>Pezizomycotina</taxon>
        <taxon>Sordariomycetes</taxon>
        <taxon>Xylariomycetidae</taxon>
        <taxon>Xylariales</taxon>
        <taxon>Hypoxylaceae</taxon>
        <taxon>Hypoxylon</taxon>
    </lineage>
</organism>